<evidence type="ECO:0000313" key="8">
    <source>
        <dbReference type="Proteomes" id="UP001265700"/>
    </source>
</evidence>
<reference evidence="7 8" key="1">
    <citation type="submission" date="2023-07" db="EMBL/GenBank/DDBJ databases">
        <title>Sorghum-associated microbial communities from plants grown in Nebraska, USA.</title>
        <authorList>
            <person name="Schachtman D."/>
        </authorList>
    </citation>
    <scope>NUCLEOTIDE SEQUENCE [LARGE SCALE GENOMIC DNA]</scope>
    <source>
        <strain evidence="7 8">4249</strain>
    </source>
</reference>
<dbReference type="PANTHER" id="PTHR21716:SF64">
    <property type="entry name" value="AI-2 TRANSPORT PROTEIN TQSA"/>
    <property type="match status" value="1"/>
</dbReference>
<feature type="transmembrane region" description="Helical" evidence="6">
    <location>
        <begin position="227"/>
        <end position="254"/>
    </location>
</feature>
<comment type="similarity">
    <text evidence="2">Belongs to the autoinducer-2 exporter (AI-2E) (TC 2.A.86) family.</text>
</comment>
<dbReference type="InterPro" id="IPR002549">
    <property type="entry name" value="AI-2E-like"/>
</dbReference>
<evidence type="ECO:0000313" key="7">
    <source>
        <dbReference type="EMBL" id="MDR7150620.1"/>
    </source>
</evidence>
<dbReference type="Pfam" id="PF01594">
    <property type="entry name" value="AI-2E_transport"/>
    <property type="match status" value="1"/>
</dbReference>
<feature type="transmembrane region" description="Helical" evidence="6">
    <location>
        <begin position="31"/>
        <end position="48"/>
    </location>
</feature>
<keyword evidence="5 6" id="KW-0472">Membrane</keyword>
<evidence type="ECO:0000256" key="2">
    <source>
        <dbReference type="ARBA" id="ARBA00009773"/>
    </source>
</evidence>
<dbReference type="RefSeq" id="WP_310316432.1">
    <property type="nucleotide sequence ID" value="NZ_JAVDWU010000005.1"/>
</dbReference>
<keyword evidence="4 6" id="KW-1133">Transmembrane helix</keyword>
<keyword evidence="8" id="KW-1185">Reference proteome</keyword>
<dbReference type="EMBL" id="JAVDWU010000005">
    <property type="protein sequence ID" value="MDR7150620.1"/>
    <property type="molecule type" value="Genomic_DNA"/>
</dbReference>
<evidence type="ECO:0000256" key="5">
    <source>
        <dbReference type="ARBA" id="ARBA00023136"/>
    </source>
</evidence>
<proteinExistence type="inferred from homology"/>
<dbReference type="Proteomes" id="UP001265700">
    <property type="component" value="Unassembled WGS sequence"/>
</dbReference>
<gene>
    <name evidence="7" type="ORF">J2W49_002583</name>
</gene>
<dbReference type="PANTHER" id="PTHR21716">
    <property type="entry name" value="TRANSMEMBRANE PROTEIN"/>
    <property type="match status" value="1"/>
</dbReference>
<name>A0ABU1WMT6_9BURK</name>
<comment type="caution">
    <text evidence="7">The sequence shown here is derived from an EMBL/GenBank/DDBJ whole genome shotgun (WGS) entry which is preliminary data.</text>
</comment>
<evidence type="ECO:0000256" key="1">
    <source>
        <dbReference type="ARBA" id="ARBA00004141"/>
    </source>
</evidence>
<feature type="transmembrane region" description="Helical" evidence="6">
    <location>
        <begin position="199"/>
        <end position="221"/>
    </location>
</feature>
<organism evidence="7 8">
    <name type="scientific">Hydrogenophaga palleronii</name>
    <dbReference type="NCBI Taxonomy" id="65655"/>
    <lineage>
        <taxon>Bacteria</taxon>
        <taxon>Pseudomonadati</taxon>
        <taxon>Pseudomonadota</taxon>
        <taxon>Betaproteobacteria</taxon>
        <taxon>Burkholderiales</taxon>
        <taxon>Comamonadaceae</taxon>
        <taxon>Hydrogenophaga</taxon>
    </lineage>
</organism>
<evidence type="ECO:0000256" key="6">
    <source>
        <dbReference type="SAM" id="Phobius"/>
    </source>
</evidence>
<feature type="transmembrane region" description="Helical" evidence="6">
    <location>
        <begin position="261"/>
        <end position="281"/>
    </location>
</feature>
<evidence type="ECO:0000256" key="3">
    <source>
        <dbReference type="ARBA" id="ARBA00022692"/>
    </source>
</evidence>
<feature type="transmembrane region" description="Helical" evidence="6">
    <location>
        <begin position="60"/>
        <end position="84"/>
    </location>
</feature>
<feature type="transmembrane region" description="Helical" evidence="6">
    <location>
        <begin position="7"/>
        <end position="25"/>
    </location>
</feature>
<keyword evidence="3 6" id="KW-0812">Transmembrane</keyword>
<accession>A0ABU1WMT6</accession>
<protein>
    <submittedName>
        <fullName evidence="7">PurR-regulated permease PerM</fullName>
    </submittedName>
</protein>
<sequence length="363" mass="40108">MPDLTSRLLRIALVVFLFVLAVTVMRLTVVVSVPVALAGFTLMLALPLQRKLQARGMRTGPANLLTLLAVGCVTGLFLLLLYWLGQAVVTQAPEYGPQLDRLLTQWRNRLADLQEAVPGPEKNFEVEAVVDWLVGWVPSVFRSVYGLLGLIVLTATFLVLGLIESRGLADRVRGALRPATARLVLDATQEWASVMSRYMLVRTVISALTGLATWVFTWAVGLEFAGVWGMLTFLLNFIPMLGSIVAVVPPVLIALLHPEPWMGFTVLAGLTCIQLFLGNYVDPRMEGRILSVSPFVLFLSVIFWGWIWGIPGALMGIPITVGFVIFCKYGKSTRWLARLLEHDPNHGRHAEEPQGEQPQDARQ</sequence>
<comment type="subcellular location">
    <subcellularLocation>
        <location evidence="1">Membrane</location>
        <topology evidence="1">Multi-pass membrane protein</topology>
    </subcellularLocation>
</comment>
<feature type="transmembrane region" description="Helical" evidence="6">
    <location>
        <begin position="301"/>
        <end position="326"/>
    </location>
</feature>
<feature type="transmembrane region" description="Helical" evidence="6">
    <location>
        <begin position="144"/>
        <end position="163"/>
    </location>
</feature>
<evidence type="ECO:0000256" key="4">
    <source>
        <dbReference type="ARBA" id="ARBA00022989"/>
    </source>
</evidence>